<evidence type="ECO:0000256" key="1">
    <source>
        <dbReference type="SAM" id="Phobius"/>
    </source>
</evidence>
<sequence length="673" mass="75561">MMARIPWARRAELQVKATNWLIQLVGALGASLVIVDMCYNNWELINYMGNAQYLLTPLYNHGSLHDVALNYVFPTEASPSKLSEGGIYMLNSTISTAYNRDRDYYFLTAGSYLIEDAQNDICGTLAKSYPNVNASMTTINLGVTTNSLFYVRGSTLMNFFGLTSTTPAPAKANGTTLAALGYAPARQDCDLRLTTTVAVPPSGSVVSANVTMYRFFAKSYCSGCNSVVELGRDTCAIVYSYNATTRVLKVQSSQAFIGDYHFLGVMLERSGPSVGSLYIRGLCVFLAALGYQASKKTIRWTDATALASWYRRILHTLAPPLYRYSSKALSFSMYCLNSDLFVFGYTTAMLLDEKQSMIFNRHLTKWNTSGNAWIQIQLFAIQFRWLWLNCALVKVAKWLFNFVSLTRYTGKNLLVGWCNFSSVLYVYVGAIFLLQRTNFIQYGNNDSVTLTSTTDNLNTIRLDLFESQYVRAIPDLILVMIANLIMVLALDHILHFRWWRRMTNNSLGRQVMYNSTSIVADMQFEFFDGENYKGQAMAVHARALCTVQWFLLCHTWCFGLQEDPKRVRAMVTNGIHRIGGGDNRASAWAASDSVRQAAVAYDPMTFRGKKASVQPEIDEEGDLNLSSSSSTLDLYMLAQDPEGHVQLYDARKREIQAMSLEVKILNDAKYIVA</sequence>
<dbReference type="VEuPathDB" id="FungiDB:AeMF1_002193"/>
<name>A0A6G0WMW6_9STRA</name>
<organism evidence="2 3">
    <name type="scientific">Aphanomyces euteiches</name>
    <dbReference type="NCBI Taxonomy" id="100861"/>
    <lineage>
        <taxon>Eukaryota</taxon>
        <taxon>Sar</taxon>
        <taxon>Stramenopiles</taxon>
        <taxon>Oomycota</taxon>
        <taxon>Saprolegniomycetes</taxon>
        <taxon>Saprolegniales</taxon>
        <taxon>Verrucalvaceae</taxon>
        <taxon>Aphanomyces</taxon>
    </lineage>
</organism>
<dbReference type="Proteomes" id="UP000481153">
    <property type="component" value="Unassembled WGS sequence"/>
</dbReference>
<keyword evidence="1" id="KW-0812">Transmembrane</keyword>
<comment type="caution">
    <text evidence="2">The sequence shown here is derived from an EMBL/GenBank/DDBJ whole genome shotgun (WGS) entry which is preliminary data.</text>
</comment>
<proteinExistence type="predicted"/>
<accession>A0A6G0WMW6</accession>
<feature type="transmembrane region" description="Helical" evidence="1">
    <location>
        <begin position="476"/>
        <end position="494"/>
    </location>
</feature>
<evidence type="ECO:0000313" key="3">
    <source>
        <dbReference type="Proteomes" id="UP000481153"/>
    </source>
</evidence>
<keyword evidence="3" id="KW-1185">Reference proteome</keyword>
<evidence type="ECO:0000313" key="2">
    <source>
        <dbReference type="EMBL" id="KAF0728652.1"/>
    </source>
</evidence>
<gene>
    <name evidence="2" type="ORF">Ae201684_013610</name>
</gene>
<feature type="transmembrane region" description="Helical" evidence="1">
    <location>
        <begin position="413"/>
        <end position="434"/>
    </location>
</feature>
<protein>
    <submittedName>
        <fullName evidence="2">Uncharacterized protein</fullName>
    </submittedName>
</protein>
<dbReference type="EMBL" id="VJMJ01000175">
    <property type="protein sequence ID" value="KAF0728652.1"/>
    <property type="molecule type" value="Genomic_DNA"/>
</dbReference>
<dbReference type="AlphaFoldDB" id="A0A6G0WMW6"/>
<keyword evidence="1" id="KW-0472">Membrane</keyword>
<reference evidence="2 3" key="1">
    <citation type="submission" date="2019-07" db="EMBL/GenBank/DDBJ databases">
        <title>Genomics analysis of Aphanomyces spp. identifies a new class of oomycete effector associated with host adaptation.</title>
        <authorList>
            <person name="Gaulin E."/>
        </authorList>
    </citation>
    <scope>NUCLEOTIDE SEQUENCE [LARGE SCALE GENOMIC DNA]</scope>
    <source>
        <strain evidence="2 3">ATCC 201684</strain>
    </source>
</reference>
<keyword evidence="1" id="KW-1133">Transmembrane helix</keyword>